<dbReference type="GO" id="GO:0030031">
    <property type="term" value="P:cell projection assembly"/>
    <property type="evidence" value="ECO:0007669"/>
    <property type="project" value="TreeGrafter"/>
</dbReference>
<evidence type="ECO:0000256" key="6">
    <source>
        <dbReference type="ARBA" id="ARBA00023203"/>
    </source>
</evidence>
<dbReference type="GO" id="GO:0005925">
    <property type="term" value="C:focal adhesion"/>
    <property type="evidence" value="ECO:0007669"/>
    <property type="project" value="TreeGrafter"/>
</dbReference>
<keyword evidence="7" id="KW-0206">Cytoskeleton</keyword>
<organism evidence="9 10">
    <name type="scientific">Eptatretus burgeri</name>
    <name type="common">Inshore hagfish</name>
    <dbReference type="NCBI Taxonomy" id="7764"/>
    <lineage>
        <taxon>Eukaryota</taxon>
        <taxon>Metazoa</taxon>
        <taxon>Chordata</taxon>
        <taxon>Craniata</taxon>
        <taxon>Vertebrata</taxon>
        <taxon>Cyclostomata</taxon>
        <taxon>Myxini</taxon>
        <taxon>Myxiniformes</taxon>
        <taxon>Myxinidae</taxon>
        <taxon>Eptatretinae</taxon>
        <taxon>Eptatretus</taxon>
    </lineage>
</organism>
<comment type="similarity">
    <text evidence="2">Belongs to the parvin family.</text>
</comment>
<dbReference type="GO" id="GO:0034446">
    <property type="term" value="P:substrate adhesion-dependent cell spreading"/>
    <property type="evidence" value="ECO:0007669"/>
    <property type="project" value="TreeGrafter"/>
</dbReference>
<sequence length="216" mass="24588">MSGFLFQKRKGNTSEVNDLQSDGRNALNNPLSSASFDMQLDENEEKVILHPIAKSDPKLQQLQHVLIDWINDVLVDERIIVKCLEDDLYDGQVLQKLLEKLGNHKLNVAEVTQSTVSQRQKLQTVLNSVDQLLKYRQEKIKWNVDLIHSKCLWGILHLLVALVNHFDAPIQLPQDVSVALLVLKKTPAGMTSEPKQEIIVGSNLYVFFFFLSDKAF</sequence>
<accession>A0A8C4NHG2</accession>
<evidence type="ECO:0000256" key="3">
    <source>
        <dbReference type="ARBA" id="ARBA00022490"/>
    </source>
</evidence>
<keyword evidence="10" id="KW-1185">Reference proteome</keyword>
<dbReference type="Ensembl" id="ENSEBUT00000003345.1">
    <property type="protein sequence ID" value="ENSEBUP00000002982.1"/>
    <property type="gene ID" value="ENSEBUG00000002215.1"/>
</dbReference>
<dbReference type="OMA" id="ERLTESX"/>
<evidence type="ECO:0000256" key="4">
    <source>
        <dbReference type="ARBA" id="ARBA00022737"/>
    </source>
</evidence>
<dbReference type="Gene3D" id="1.10.418.10">
    <property type="entry name" value="Calponin-like domain"/>
    <property type="match status" value="1"/>
</dbReference>
<evidence type="ECO:0000256" key="1">
    <source>
        <dbReference type="ARBA" id="ARBA00004245"/>
    </source>
</evidence>
<keyword evidence="5" id="KW-0130">Cell adhesion</keyword>
<evidence type="ECO:0000259" key="8">
    <source>
        <dbReference type="PROSITE" id="PS50021"/>
    </source>
</evidence>
<dbReference type="GO" id="GO:0005737">
    <property type="term" value="C:cytoplasm"/>
    <property type="evidence" value="ECO:0007669"/>
    <property type="project" value="TreeGrafter"/>
</dbReference>
<dbReference type="GO" id="GO:0071963">
    <property type="term" value="P:establishment or maintenance of cell polarity regulating cell shape"/>
    <property type="evidence" value="ECO:0007669"/>
    <property type="project" value="TreeGrafter"/>
</dbReference>
<keyword evidence="3" id="KW-0963">Cytoplasm</keyword>
<dbReference type="AlphaFoldDB" id="A0A8C4NHG2"/>
<dbReference type="InterPro" id="IPR001715">
    <property type="entry name" value="CH_dom"/>
</dbReference>
<keyword evidence="6" id="KW-0009">Actin-binding</keyword>
<reference evidence="9" key="2">
    <citation type="submission" date="2025-09" db="UniProtKB">
        <authorList>
            <consortium name="Ensembl"/>
        </authorList>
    </citation>
    <scope>IDENTIFICATION</scope>
</reference>
<dbReference type="Pfam" id="PF00307">
    <property type="entry name" value="CH"/>
    <property type="match status" value="1"/>
</dbReference>
<dbReference type="FunFam" id="1.10.418.10:FF:000011">
    <property type="entry name" value="Parvin, beta"/>
    <property type="match status" value="1"/>
</dbReference>
<evidence type="ECO:0000256" key="2">
    <source>
        <dbReference type="ARBA" id="ARBA00005666"/>
    </source>
</evidence>
<protein>
    <submittedName>
        <fullName evidence="9">Parvin, beta</fullName>
    </submittedName>
</protein>
<dbReference type="PROSITE" id="PS50021">
    <property type="entry name" value="CH"/>
    <property type="match status" value="1"/>
</dbReference>
<evidence type="ECO:0000313" key="9">
    <source>
        <dbReference type="Ensembl" id="ENSEBUP00000002982.1"/>
    </source>
</evidence>
<name>A0A8C4NHG2_EPTBU</name>
<dbReference type="InterPro" id="IPR036872">
    <property type="entry name" value="CH_dom_sf"/>
</dbReference>
<dbReference type="PANTHER" id="PTHR12114:SF1">
    <property type="entry name" value="GAMMA-PARVIN"/>
    <property type="match status" value="1"/>
</dbReference>
<evidence type="ECO:0000256" key="5">
    <source>
        <dbReference type="ARBA" id="ARBA00022889"/>
    </source>
</evidence>
<keyword evidence="4" id="KW-0677">Repeat</keyword>
<proteinExistence type="inferred from homology"/>
<dbReference type="GO" id="GO:0003779">
    <property type="term" value="F:actin binding"/>
    <property type="evidence" value="ECO:0007669"/>
    <property type="project" value="UniProtKB-KW"/>
</dbReference>
<dbReference type="Proteomes" id="UP000694388">
    <property type="component" value="Unplaced"/>
</dbReference>
<dbReference type="SUPFAM" id="SSF47576">
    <property type="entry name" value="Calponin-homology domain, CH-domain"/>
    <property type="match status" value="1"/>
</dbReference>
<comment type="subcellular location">
    <subcellularLocation>
        <location evidence="1">Cytoplasm</location>
        <location evidence="1">Cytoskeleton</location>
    </subcellularLocation>
</comment>
<dbReference type="GO" id="GO:0015629">
    <property type="term" value="C:actin cytoskeleton"/>
    <property type="evidence" value="ECO:0007669"/>
    <property type="project" value="TreeGrafter"/>
</dbReference>
<evidence type="ECO:0000256" key="7">
    <source>
        <dbReference type="ARBA" id="ARBA00023212"/>
    </source>
</evidence>
<dbReference type="PANTHER" id="PTHR12114">
    <property type="entry name" value="PARVIN"/>
    <property type="match status" value="1"/>
</dbReference>
<feature type="domain" description="Calponin-homology (CH)" evidence="8">
    <location>
        <begin position="60"/>
        <end position="167"/>
    </location>
</feature>
<dbReference type="InterPro" id="IPR028433">
    <property type="entry name" value="Parvin"/>
</dbReference>
<evidence type="ECO:0000313" key="10">
    <source>
        <dbReference type="Proteomes" id="UP000694388"/>
    </source>
</evidence>
<reference evidence="9" key="1">
    <citation type="submission" date="2025-08" db="UniProtKB">
        <authorList>
            <consortium name="Ensembl"/>
        </authorList>
    </citation>
    <scope>IDENTIFICATION</scope>
</reference>
<dbReference type="GO" id="GO:0030036">
    <property type="term" value="P:actin cytoskeleton organization"/>
    <property type="evidence" value="ECO:0007669"/>
    <property type="project" value="InterPro"/>
</dbReference>
<dbReference type="GeneTree" id="ENSGT00950000183194"/>